<keyword evidence="3" id="KW-1185">Reference proteome</keyword>
<keyword evidence="1" id="KW-0472">Membrane</keyword>
<dbReference type="NCBIfam" id="TIGR02532">
    <property type="entry name" value="IV_pilin_GFxxxE"/>
    <property type="match status" value="1"/>
</dbReference>
<accession>A0A9W6K591</accession>
<evidence type="ECO:0000313" key="3">
    <source>
        <dbReference type="Proteomes" id="UP001143328"/>
    </source>
</evidence>
<dbReference type="Proteomes" id="UP001143328">
    <property type="component" value="Unassembled WGS sequence"/>
</dbReference>
<dbReference type="RefSeq" id="WP_271195314.1">
    <property type="nucleotide sequence ID" value="NZ_BSFN01000005.1"/>
</dbReference>
<dbReference type="InterPro" id="IPR012902">
    <property type="entry name" value="N_methyl_site"/>
</dbReference>
<name>A0A9W6K591_9PSED</name>
<reference evidence="2" key="1">
    <citation type="journal article" date="2014" name="Int. J. Syst. Evol. Microbiol.">
        <title>Complete genome sequence of Corynebacterium casei LMG S-19264T (=DSM 44701T), isolated from a smear-ripened cheese.</title>
        <authorList>
            <consortium name="US DOE Joint Genome Institute (JGI-PGF)"/>
            <person name="Walter F."/>
            <person name="Albersmeier A."/>
            <person name="Kalinowski J."/>
            <person name="Ruckert C."/>
        </authorList>
    </citation>
    <scope>NUCLEOTIDE SEQUENCE</scope>
    <source>
        <strain evidence="2">VKM B-2935</strain>
    </source>
</reference>
<sequence>MKNAQQGLSLIELMIAMLISSFLILGATQVYIDNQRSYQFQQSQSSNQGQGRVIQMLLEHQLARTGYRATPLLTTSLASAFPALASSNGCPAFSAGQTLLLSTDNTGVCYRYQGSADGADVDCLGNKISKGQDVLSRIDFVSSTSAGAGSLTCSVGGVSTTLADGLADFMFFALPDSSASAQGVRYAALLSSSASLRDGVATSVLDQWKSVSGKTRNSDQYLYQISQGSVALRNLMP</sequence>
<reference evidence="2" key="2">
    <citation type="submission" date="2023-01" db="EMBL/GenBank/DDBJ databases">
        <authorList>
            <person name="Sun Q."/>
            <person name="Evtushenko L."/>
        </authorList>
    </citation>
    <scope>NUCLEOTIDE SEQUENCE</scope>
    <source>
        <strain evidence="2">VKM B-2935</strain>
    </source>
</reference>
<keyword evidence="1" id="KW-1133">Transmembrane helix</keyword>
<dbReference type="PROSITE" id="PS00409">
    <property type="entry name" value="PROKAR_NTER_METHYL"/>
    <property type="match status" value="1"/>
</dbReference>
<protein>
    <submittedName>
        <fullName evidence="2">Type 4 fimbrial biogenesis protein PilW</fullName>
    </submittedName>
</protein>
<keyword evidence="1" id="KW-0812">Transmembrane</keyword>
<comment type="caution">
    <text evidence="2">The sequence shown here is derived from an EMBL/GenBank/DDBJ whole genome shotgun (WGS) entry which is preliminary data.</text>
</comment>
<dbReference type="EMBL" id="BSFN01000005">
    <property type="protein sequence ID" value="GLK89107.1"/>
    <property type="molecule type" value="Genomic_DNA"/>
</dbReference>
<organism evidence="2 3">
    <name type="scientific">Pseudomonas turukhanskensis</name>
    <dbReference type="NCBI Taxonomy" id="1806536"/>
    <lineage>
        <taxon>Bacteria</taxon>
        <taxon>Pseudomonadati</taxon>
        <taxon>Pseudomonadota</taxon>
        <taxon>Gammaproteobacteria</taxon>
        <taxon>Pseudomonadales</taxon>
        <taxon>Pseudomonadaceae</taxon>
        <taxon>Pseudomonas</taxon>
    </lineage>
</organism>
<evidence type="ECO:0000256" key="1">
    <source>
        <dbReference type="SAM" id="Phobius"/>
    </source>
</evidence>
<proteinExistence type="predicted"/>
<dbReference type="Pfam" id="PF07963">
    <property type="entry name" value="N_methyl"/>
    <property type="match status" value="1"/>
</dbReference>
<evidence type="ECO:0000313" key="2">
    <source>
        <dbReference type="EMBL" id="GLK89107.1"/>
    </source>
</evidence>
<gene>
    <name evidence="2" type="primary">pilW</name>
    <name evidence="2" type="ORF">GCM10017655_21690</name>
</gene>
<dbReference type="AlphaFoldDB" id="A0A9W6K591"/>
<feature type="transmembrane region" description="Helical" evidence="1">
    <location>
        <begin position="7"/>
        <end position="32"/>
    </location>
</feature>